<comment type="caution">
    <text evidence="2">The sequence shown here is derived from an EMBL/GenBank/DDBJ whole genome shotgun (WGS) entry which is preliminary data.</text>
</comment>
<dbReference type="AlphaFoldDB" id="A0ABD3RY78"/>
<protein>
    <recommendedName>
        <fullName evidence="4">PIN domain-containing protein</fullName>
    </recommendedName>
</protein>
<sequence>MMDQNTWLICAPPQHQREGDGGGGGGGLNDDDRTISVLPDAIHSHLKPSYVVIDSNFLDRHRDRASGLLDELRRLRSNEGNNDGKEGDADDGELMTTVVEVMDDGLLVPFDRVPKVLDRSRRGGRTLRWSTFLGNALAVNEKKRSGGSRTTHPRHTLPSSAPSRDARIGIEFHLGDAAHRILFPAVGTAFAFGLGRDIGRRCNATCRRHRRRMYRKRHRRNAARIRINSVITHIREGCRGVMSKSPPT</sequence>
<name>A0ABD3RY78_9STRA</name>
<accession>A0ABD3RY78</accession>
<proteinExistence type="predicted"/>
<keyword evidence="3" id="KW-1185">Reference proteome</keyword>
<evidence type="ECO:0000313" key="2">
    <source>
        <dbReference type="EMBL" id="KAL3817147.1"/>
    </source>
</evidence>
<reference evidence="2 3" key="1">
    <citation type="submission" date="2024-10" db="EMBL/GenBank/DDBJ databases">
        <title>Updated reference genomes for cyclostephanoid diatoms.</title>
        <authorList>
            <person name="Roberts W.R."/>
            <person name="Alverson A.J."/>
        </authorList>
    </citation>
    <scope>NUCLEOTIDE SEQUENCE [LARGE SCALE GENOMIC DNA]</scope>
    <source>
        <strain evidence="2 3">AJA228-03</strain>
    </source>
</reference>
<evidence type="ECO:0000313" key="3">
    <source>
        <dbReference type="Proteomes" id="UP001530377"/>
    </source>
</evidence>
<evidence type="ECO:0008006" key="4">
    <source>
        <dbReference type="Google" id="ProtNLM"/>
    </source>
</evidence>
<feature type="region of interest" description="Disordered" evidence="1">
    <location>
        <begin position="140"/>
        <end position="164"/>
    </location>
</feature>
<gene>
    <name evidence="2" type="ORF">ACHAXA_006147</name>
</gene>
<evidence type="ECO:0000256" key="1">
    <source>
        <dbReference type="SAM" id="MobiDB-lite"/>
    </source>
</evidence>
<dbReference type="EMBL" id="JALLPB020000117">
    <property type="protein sequence ID" value="KAL3817147.1"/>
    <property type="molecule type" value="Genomic_DNA"/>
</dbReference>
<feature type="region of interest" description="Disordered" evidence="1">
    <location>
        <begin position="10"/>
        <end position="32"/>
    </location>
</feature>
<dbReference type="Proteomes" id="UP001530377">
    <property type="component" value="Unassembled WGS sequence"/>
</dbReference>
<organism evidence="2 3">
    <name type="scientific">Cyclostephanos tholiformis</name>
    <dbReference type="NCBI Taxonomy" id="382380"/>
    <lineage>
        <taxon>Eukaryota</taxon>
        <taxon>Sar</taxon>
        <taxon>Stramenopiles</taxon>
        <taxon>Ochrophyta</taxon>
        <taxon>Bacillariophyta</taxon>
        <taxon>Coscinodiscophyceae</taxon>
        <taxon>Thalassiosirophycidae</taxon>
        <taxon>Stephanodiscales</taxon>
        <taxon>Stephanodiscaceae</taxon>
        <taxon>Cyclostephanos</taxon>
    </lineage>
</organism>